<dbReference type="GO" id="GO:0004674">
    <property type="term" value="F:protein serine/threonine kinase activity"/>
    <property type="evidence" value="ECO:0007669"/>
    <property type="project" value="TreeGrafter"/>
</dbReference>
<dbReference type="InterPro" id="IPR045274">
    <property type="entry name" value="WAK-like"/>
</dbReference>
<protein>
    <recommendedName>
        <fullName evidence="3">Protein kinase domain-containing protein</fullName>
    </recommendedName>
</protein>
<dbReference type="AlphaFoldDB" id="A0A5J5BSS9"/>
<dbReference type="OrthoDB" id="75710at2759"/>
<dbReference type="PANTHER" id="PTHR27005">
    <property type="entry name" value="WALL-ASSOCIATED RECEPTOR KINASE-LIKE 21"/>
    <property type="match status" value="1"/>
</dbReference>
<dbReference type="Gene3D" id="3.30.200.20">
    <property type="entry name" value="Phosphorylase Kinase, domain 1"/>
    <property type="match status" value="1"/>
</dbReference>
<accession>A0A5J5BSS9</accession>
<keyword evidence="1" id="KW-0547">Nucleotide-binding</keyword>
<dbReference type="PANTHER" id="PTHR27005:SF466">
    <property type="entry name" value="NON-FUNCTIONAL PSEUDOKINASE ZED1-LIKE"/>
    <property type="match status" value="1"/>
</dbReference>
<gene>
    <name evidence="4" type="ORF">F0562_020825</name>
</gene>
<keyword evidence="2" id="KW-0067">ATP-binding</keyword>
<evidence type="ECO:0000256" key="1">
    <source>
        <dbReference type="ARBA" id="ARBA00022741"/>
    </source>
</evidence>
<dbReference type="InterPro" id="IPR000719">
    <property type="entry name" value="Prot_kinase_dom"/>
</dbReference>
<sequence>MKFMGLRRRISALIFKRKAEQLSSTFIKNGSMLLEEFMDSCNGRYNIPIRNFSAKQILRATNNFDQHHLILDDGHFKIYKGSLEERLILAKKFDDHYSSDYRSKAIRDIVITSQMRSHKNVARLFGYCLEFEGPALVYEYSGNVPLQKLLINKDKASGHEDSSLGWKSRLRIANEIANAVAYLHTALSRHVVNRDLNLNNIMIDQHGVTRLFDFSLSISISPEEEESGVADPVVGTLGYVDPEYFQSGFVTEKSDAYNFGVILLQLLTRKKAFLPKGEQDERHLAHERAEQADAYNFKSVLEFETAQTILRAEQKSFDFVSDLHSQNSKEWTAIEEQKITILSIL</sequence>
<dbReference type="GO" id="GO:0007166">
    <property type="term" value="P:cell surface receptor signaling pathway"/>
    <property type="evidence" value="ECO:0007669"/>
    <property type="project" value="InterPro"/>
</dbReference>
<dbReference type="Pfam" id="PF00069">
    <property type="entry name" value="Pkinase"/>
    <property type="match status" value="1"/>
</dbReference>
<organism evidence="4 5">
    <name type="scientific">Nyssa sinensis</name>
    <dbReference type="NCBI Taxonomy" id="561372"/>
    <lineage>
        <taxon>Eukaryota</taxon>
        <taxon>Viridiplantae</taxon>
        <taxon>Streptophyta</taxon>
        <taxon>Embryophyta</taxon>
        <taxon>Tracheophyta</taxon>
        <taxon>Spermatophyta</taxon>
        <taxon>Magnoliopsida</taxon>
        <taxon>eudicotyledons</taxon>
        <taxon>Gunneridae</taxon>
        <taxon>Pentapetalae</taxon>
        <taxon>asterids</taxon>
        <taxon>Cornales</taxon>
        <taxon>Nyssaceae</taxon>
        <taxon>Nyssa</taxon>
    </lineage>
</organism>
<name>A0A5J5BSS9_9ASTE</name>
<dbReference type="EMBL" id="CM018033">
    <property type="protein sequence ID" value="KAA8545724.1"/>
    <property type="molecule type" value="Genomic_DNA"/>
</dbReference>
<dbReference type="GO" id="GO:0005524">
    <property type="term" value="F:ATP binding"/>
    <property type="evidence" value="ECO:0007669"/>
    <property type="project" value="UniProtKB-KW"/>
</dbReference>
<dbReference type="Proteomes" id="UP000325577">
    <property type="component" value="Linkage Group LG10"/>
</dbReference>
<evidence type="ECO:0000256" key="2">
    <source>
        <dbReference type="ARBA" id="ARBA00022840"/>
    </source>
</evidence>
<feature type="domain" description="Protein kinase" evidence="3">
    <location>
        <begin position="64"/>
        <end position="342"/>
    </location>
</feature>
<dbReference type="InterPro" id="IPR011009">
    <property type="entry name" value="Kinase-like_dom_sf"/>
</dbReference>
<dbReference type="SUPFAM" id="SSF56112">
    <property type="entry name" value="Protein kinase-like (PK-like)"/>
    <property type="match status" value="1"/>
</dbReference>
<reference evidence="4 5" key="1">
    <citation type="submission" date="2019-09" db="EMBL/GenBank/DDBJ databases">
        <title>A chromosome-level genome assembly of the Chinese tupelo Nyssa sinensis.</title>
        <authorList>
            <person name="Yang X."/>
            <person name="Kang M."/>
            <person name="Yang Y."/>
            <person name="Xiong H."/>
            <person name="Wang M."/>
            <person name="Zhang Z."/>
            <person name="Wang Z."/>
            <person name="Wu H."/>
            <person name="Ma T."/>
            <person name="Liu J."/>
            <person name="Xi Z."/>
        </authorList>
    </citation>
    <scope>NUCLEOTIDE SEQUENCE [LARGE SCALE GENOMIC DNA]</scope>
    <source>
        <strain evidence="4">J267</strain>
        <tissue evidence="4">Leaf</tissue>
    </source>
</reference>
<evidence type="ECO:0000259" key="3">
    <source>
        <dbReference type="PROSITE" id="PS50011"/>
    </source>
</evidence>
<dbReference type="PROSITE" id="PS50011">
    <property type="entry name" value="PROTEIN_KINASE_DOM"/>
    <property type="match status" value="1"/>
</dbReference>
<dbReference type="GO" id="GO:0005886">
    <property type="term" value="C:plasma membrane"/>
    <property type="evidence" value="ECO:0007669"/>
    <property type="project" value="TreeGrafter"/>
</dbReference>
<proteinExistence type="predicted"/>
<keyword evidence="5" id="KW-1185">Reference proteome</keyword>
<evidence type="ECO:0000313" key="4">
    <source>
        <dbReference type="EMBL" id="KAA8545724.1"/>
    </source>
</evidence>
<evidence type="ECO:0000313" key="5">
    <source>
        <dbReference type="Proteomes" id="UP000325577"/>
    </source>
</evidence>
<dbReference type="Gene3D" id="1.10.510.10">
    <property type="entry name" value="Transferase(Phosphotransferase) domain 1"/>
    <property type="match status" value="1"/>
</dbReference>